<dbReference type="Pfam" id="PF00630">
    <property type="entry name" value="Filamin"/>
    <property type="match status" value="12"/>
</dbReference>
<dbReference type="PANTHER" id="PTHR38537">
    <property type="entry name" value="JITTERBUG, ISOFORM N"/>
    <property type="match status" value="1"/>
</dbReference>
<dbReference type="InterPro" id="IPR044801">
    <property type="entry name" value="Filamin"/>
</dbReference>
<evidence type="ECO:0000313" key="5">
    <source>
        <dbReference type="RefSeq" id="XP_014668911.1"/>
    </source>
</evidence>
<feature type="repeat" description="Filamin" evidence="3">
    <location>
        <begin position="68"/>
        <end position="162"/>
    </location>
</feature>
<feature type="repeat" description="Filamin" evidence="3">
    <location>
        <begin position="523"/>
        <end position="613"/>
    </location>
</feature>
<keyword evidence="4" id="KW-1185">Reference proteome</keyword>
<feature type="repeat" description="Filamin" evidence="3">
    <location>
        <begin position="1"/>
        <end position="70"/>
    </location>
</feature>
<feature type="repeat" description="Filamin" evidence="3">
    <location>
        <begin position="705"/>
        <end position="795"/>
    </location>
</feature>
<dbReference type="PROSITE" id="PS50194">
    <property type="entry name" value="FILAMIN_REPEAT"/>
    <property type="match status" value="13"/>
</dbReference>
<feature type="repeat" description="Filamin" evidence="3">
    <location>
        <begin position="247"/>
        <end position="342"/>
    </location>
</feature>
<dbReference type="InterPro" id="IPR017868">
    <property type="entry name" value="Filamin/ABP280_repeat-like"/>
</dbReference>
<dbReference type="InterPro" id="IPR014756">
    <property type="entry name" value="Ig_E-set"/>
</dbReference>
<name>A0ABM1E9P0_PRICU</name>
<feature type="repeat" description="Filamin" evidence="3">
    <location>
        <begin position="613"/>
        <end position="707"/>
    </location>
</feature>
<protein>
    <submittedName>
        <fullName evidence="5">Filamin-B-like</fullName>
    </submittedName>
</protein>
<sequence length="1101" mass="120191">MTLVADTAQAGRGELSCLVNYAGRNVPVRIDARGVNIYGLVFTPQSGGEHKVSVFYSGVEVHGSPFIVDVMDTTQIGVSGEGLQVAAVGRLTTFLIHTPNVNIHDLEVNLTTPRGRTNPVRLYDRGQGTFEAEFTAADVGEHTIEVKLMGRQVAESPWKCQAFDASKIYVSSIPTHTKEKMVEFDIDASKAGSGNLEIMVNQGTEECAVQSFGNQKFRAQFEAVPAKTYTIDMKFNGEVVPGSPWKVNTMDPNKVRCTDLTSNRMFAVREKASIEVNTTDAGEGRLKATLTIPSGQKIPCDVYETSPGMYKVEFTVTDAGVHVLEILFGGHHIPGSPFTFKVFDIGQINVKGLRHDGIGGLVGQPVAFDVDASQAGHGNLEIMVNGGYVECAAQSVGHQKFKAQFVPKQAKRHTVEVKFNGEPVNGSPWAFDVIDPSAITVSGEGIRNSMLNKPTWFDINTGGLDNELLEVKMKAPSGKEATLHTRELMHGVYRAEHTLTEHGYHALDVSYGGYAVQGSPYTIRPFNPGDIKVADMPTVCNLGDPVNFTVDAAKAGSGNLEIMVNGGHVDCEVTDLGHQRFRARFTPTEASDHIIDMRFNSQPVPGSPWQVRVEEGDISRIRAYGEGLTSARMHQLSAFDVDTGGLFGSKITANLRSPSGRSMPCRVVETTKGQYKPDFIVTEPGTHYLDVMYGPRPIKGSPFKIEVADPSLIRVDLQDKRGLIGKPVYFSVDAAKAGSGNLEIMVNGGHVDCEVSNLGNQRFRAHFVPEEPVPHNIEMHFNGQPIPGSPWQVLIEEEDISRIRVYDEGLSNVRLHQSAAFDVDTGGLYGSKITADLRSPSGRTTPCRVSEPVRGQFKVDFVVTEAGSPWQILVEEEDISRIRAYGEGLTNVRMHQSSAFEVDTGGLYSSKITADLRAPSGRTTPCRVNETARGQYKVDFVVTEAGTNYLDVKYGDRPIRGSPFTIKVSDPGLVRVDLQDRMKVKIGDPVTFNVDAAQAGSGNLEIMVNSGYVNCDVTETGKQRFKGRFIAEKPITHTVEMRFNDQPVPGSPWQIFVEEEDISRIRAYGEGLTNVRMHQSSAFEVDTGGKTSAGFVLMEKA</sequence>
<dbReference type="InterPro" id="IPR001298">
    <property type="entry name" value="Filamin/ABP280_rpt"/>
</dbReference>
<gene>
    <name evidence="5" type="primary">LOC106810145</name>
</gene>
<accession>A0ABM1E9P0</accession>
<feature type="repeat" description="Filamin" evidence="3">
    <location>
        <begin position="183"/>
        <end position="249"/>
    </location>
</feature>
<feature type="repeat" description="Filamin" evidence="3">
    <location>
        <begin position="431"/>
        <end position="525"/>
    </location>
</feature>
<feature type="repeat" description="Filamin" evidence="3">
    <location>
        <begin position="340"/>
        <end position="433"/>
    </location>
</feature>
<comment type="similarity">
    <text evidence="1">Belongs to the filamin family.</text>
</comment>
<evidence type="ECO:0000256" key="1">
    <source>
        <dbReference type="ARBA" id="ARBA00009238"/>
    </source>
</evidence>
<evidence type="ECO:0000313" key="4">
    <source>
        <dbReference type="Proteomes" id="UP000695022"/>
    </source>
</evidence>
<organism evidence="4 5">
    <name type="scientific">Priapulus caudatus</name>
    <name type="common">Priapulid worm</name>
    <dbReference type="NCBI Taxonomy" id="37621"/>
    <lineage>
        <taxon>Eukaryota</taxon>
        <taxon>Metazoa</taxon>
        <taxon>Ecdysozoa</taxon>
        <taxon>Scalidophora</taxon>
        <taxon>Priapulida</taxon>
        <taxon>Priapulimorpha</taxon>
        <taxon>Priapulimorphida</taxon>
        <taxon>Priapulidae</taxon>
        <taxon>Priapulus</taxon>
    </lineage>
</organism>
<dbReference type="SUPFAM" id="SSF81296">
    <property type="entry name" value="E set domains"/>
    <property type="match status" value="12"/>
</dbReference>
<dbReference type="PANTHER" id="PTHR38537:SF16">
    <property type="entry name" value="CALPONIN-HOMOLOGY (CH) DOMAIN-CONTAINING PROTEIN"/>
    <property type="match status" value="1"/>
</dbReference>
<keyword evidence="2" id="KW-0677">Repeat</keyword>
<feature type="repeat" description="Filamin" evidence="3">
    <location>
        <begin position="1057"/>
        <end position="1101"/>
    </location>
</feature>
<dbReference type="RefSeq" id="XP_014668911.1">
    <property type="nucleotide sequence ID" value="XM_014813425.1"/>
</dbReference>
<proteinExistence type="inferred from homology"/>
<dbReference type="GeneID" id="106810145"/>
<dbReference type="InterPro" id="IPR013783">
    <property type="entry name" value="Ig-like_fold"/>
</dbReference>
<reference evidence="5" key="1">
    <citation type="submission" date="2025-08" db="UniProtKB">
        <authorList>
            <consortium name="RefSeq"/>
        </authorList>
    </citation>
    <scope>IDENTIFICATION</scope>
</reference>
<dbReference type="Gene3D" id="2.60.40.10">
    <property type="entry name" value="Immunoglobulins"/>
    <property type="match status" value="12"/>
</dbReference>
<feature type="repeat" description="Filamin" evidence="3">
    <location>
        <begin position="966"/>
        <end position="1057"/>
    </location>
</feature>
<feature type="repeat" description="Filamin" evidence="3">
    <location>
        <begin position="795"/>
        <end position="867"/>
    </location>
</feature>
<feature type="repeat" description="Filamin" evidence="3">
    <location>
        <begin position="874"/>
        <end position="968"/>
    </location>
</feature>
<dbReference type="Proteomes" id="UP000695022">
    <property type="component" value="Unplaced"/>
</dbReference>
<evidence type="ECO:0000256" key="3">
    <source>
        <dbReference type="PROSITE-ProRule" id="PRU00087"/>
    </source>
</evidence>
<evidence type="ECO:0000256" key="2">
    <source>
        <dbReference type="ARBA" id="ARBA00022737"/>
    </source>
</evidence>
<dbReference type="SMART" id="SM00557">
    <property type="entry name" value="IG_FLMN"/>
    <property type="match status" value="12"/>
</dbReference>